<dbReference type="AlphaFoldDB" id="F0WJU0"/>
<name>F0WJU0_9STRA</name>
<evidence type="ECO:0000313" key="2">
    <source>
        <dbReference type="EMBL" id="CCA21542.1"/>
    </source>
</evidence>
<feature type="chain" id="PRO_5003263474" evidence="1">
    <location>
        <begin position="24"/>
        <end position="147"/>
    </location>
</feature>
<evidence type="ECO:0000256" key="1">
    <source>
        <dbReference type="SAM" id="SignalP"/>
    </source>
</evidence>
<sequence>MFTFETLYILASILLSTIENGDCNVNFQFSVVKCVRSEISSGLTSVLQYENFVMVNLGTVVTDATQEKQTENTIFRDQKSKCYICFTAAKLDTSPCAPMRGIKNLSRASQTGFANRYRTNFMSTTHTNLQVLVKFSKRVTFWNVPEI</sequence>
<organism evidence="2">
    <name type="scientific">Albugo laibachii Nc14</name>
    <dbReference type="NCBI Taxonomy" id="890382"/>
    <lineage>
        <taxon>Eukaryota</taxon>
        <taxon>Sar</taxon>
        <taxon>Stramenopiles</taxon>
        <taxon>Oomycota</taxon>
        <taxon>Peronosporomycetes</taxon>
        <taxon>Albuginales</taxon>
        <taxon>Albuginaceae</taxon>
        <taxon>Albugo</taxon>
    </lineage>
</organism>
<feature type="signal peptide" evidence="1">
    <location>
        <begin position="1"/>
        <end position="23"/>
    </location>
</feature>
<gene>
    <name evidence="2" type="primary">AlNc14C126G6810</name>
    <name evidence="2" type="ORF">ALNC14_076850</name>
</gene>
<dbReference type="EMBL" id="FR824171">
    <property type="protein sequence ID" value="CCA21542.1"/>
    <property type="molecule type" value="Genomic_DNA"/>
</dbReference>
<accession>F0WJU0</accession>
<keyword evidence="1" id="KW-0732">Signal</keyword>
<reference evidence="2" key="2">
    <citation type="submission" date="2011-02" db="EMBL/GenBank/DDBJ databases">
        <authorList>
            <person name="MacLean D."/>
        </authorList>
    </citation>
    <scope>NUCLEOTIDE SEQUENCE</scope>
</reference>
<reference evidence="2" key="1">
    <citation type="journal article" date="2011" name="PLoS Biol.">
        <title>Gene gain and loss during evolution of obligate parasitism in the white rust pathogen of Arabidopsis thaliana.</title>
        <authorList>
            <person name="Kemen E."/>
            <person name="Gardiner A."/>
            <person name="Schultz-Larsen T."/>
            <person name="Kemen A.C."/>
            <person name="Balmuth A.L."/>
            <person name="Robert-Seilaniantz A."/>
            <person name="Bailey K."/>
            <person name="Holub E."/>
            <person name="Studholme D.J."/>
            <person name="Maclean D."/>
            <person name="Jones J.D."/>
        </authorList>
    </citation>
    <scope>NUCLEOTIDE SEQUENCE</scope>
</reference>
<dbReference type="HOGENOM" id="CLU_1771489_0_0_1"/>
<proteinExistence type="predicted"/>
<protein>
    <submittedName>
        <fullName evidence="2">AlNc14C126G6810 protein</fullName>
    </submittedName>
</protein>